<organism evidence="3 4">
    <name type="scientific">Streptomyces umbrinus</name>
    <dbReference type="NCBI Taxonomy" id="67370"/>
    <lineage>
        <taxon>Bacteria</taxon>
        <taxon>Bacillati</taxon>
        <taxon>Actinomycetota</taxon>
        <taxon>Actinomycetes</taxon>
        <taxon>Kitasatosporales</taxon>
        <taxon>Streptomycetaceae</taxon>
        <taxon>Streptomyces</taxon>
        <taxon>Streptomyces phaeochromogenes group</taxon>
    </lineage>
</organism>
<gene>
    <name evidence="3" type="ORF">QF035_004053</name>
</gene>
<dbReference type="InterPro" id="IPR047718">
    <property type="entry name" value="RsbA-like_anti_sig"/>
</dbReference>
<evidence type="ECO:0000256" key="1">
    <source>
        <dbReference type="SAM" id="MobiDB-lite"/>
    </source>
</evidence>
<protein>
    <recommendedName>
        <fullName evidence="2">MEDS domain-containing protein</fullName>
    </recommendedName>
</protein>
<proteinExistence type="predicted"/>
<dbReference type="InterPro" id="IPR025847">
    <property type="entry name" value="MEDS_domain"/>
</dbReference>
<dbReference type="NCBIfam" id="NF041045">
    <property type="entry name" value="RsbA_anti_sig"/>
    <property type="match status" value="1"/>
</dbReference>
<dbReference type="EMBL" id="JAUSZI010000002">
    <property type="protein sequence ID" value="MDQ1026471.1"/>
    <property type="molecule type" value="Genomic_DNA"/>
</dbReference>
<sequence>MTAEPTRPTEPTKSVKPSQAAQPAPPPGAFDHRMAVFDSDDAFVAAALPFLAEGLAAPDEPPPVAIADPGRLAVLRDALGTDAKSVTFVPHTEWYTGSAANAVAQSAGYLSANAGPGGRIHLLMEPHWAGRAGRSTRETTEWIRYESLANLLFAPFATTALCAYDTRTAGPAIVDAARRAHPDTPAYEQPARLVHELDWVPLPPPPPDAERLTAPDRDTLRERARARGLTPADADLFATAVTEATTPYISSIPEAATPYAPLIPTPSLPEVLLWGEAPACVCELRVPERITDPLAGFVPPPAEGPSPGQGLWFTRQVCAYVDIRDAESGDGSLIRVQYA</sequence>
<keyword evidence="4" id="KW-1185">Reference proteome</keyword>
<comment type="caution">
    <text evidence="3">The sequence shown here is derived from an EMBL/GenBank/DDBJ whole genome shotgun (WGS) entry which is preliminary data.</text>
</comment>
<reference evidence="3 4" key="1">
    <citation type="submission" date="2023-07" db="EMBL/GenBank/DDBJ databases">
        <title>Comparative genomics of wheat-associated soil bacteria to identify genetic determinants of phenazine resistance.</title>
        <authorList>
            <person name="Mouncey N."/>
        </authorList>
    </citation>
    <scope>NUCLEOTIDE SEQUENCE [LARGE SCALE GENOMIC DNA]</scope>
    <source>
        <strain evidence="3 4">V2I4</strain>
    </source>
</reference>
<feature type="region of interest" description="Disordered" evidence="1">
    <location>
        <begin position="1"/>
        <end position="30"/>
    </location>
</feature>
<evidence type="ECO:0000259" key="2">
    <source>
        <dbReference type="Pfam" id="PF14417"/>
    </source>
</evidence>
<dbReference type="RefSeq" id="WP_307521800.1">
    <property type="nucleotide sequence ID" value="NZ_JAUSZI010000002.1"/>
</dbReference>
<dbReference type="Proteomes" id="UP001230328">
    <property type="component" value="Unassembled WGS sequence"/>
</dbReference>
<evidence type="ECO:0000313" key="4">
    <source>
        <dbReference type="Proteomes" id="UP001230328"/>
    </source>
</evidence>
<accession>A0ABU0SUQ2</accession>
<evidence type="ECO:0000313" key="3">
    <source>
        <dbReference type="EMBL" id="MDQ1026471.1"/>
    </source>
</evidence>
<dbReference type="Pfam" id="PF14417">
    <property type="entry name" value="MEDS"/>
    <property type="match status" value="1"/>
</dbReference>
<feature type="domain" description="MEDS" evidence="2">
    <location>
        <begin position="31"/>
        <end position="182"/>
    </location>
</feature>
<name>A0ABU0SUQ2_9ACTN</name>